<keyword evidence="12 15" id="KW-0411">Iron-sulfur</keyword>
<dbReference type="Pfam" id="PF05187">
    <property type="entry name" value="Fer4_ETF_QO"/>
    <property type="match status" value="1"/>
</dbReference>
<evidence type="ECO:0000256" key="8">
    <source>
        <dbReference type="ARBA" id="ARBA00022946"/>
    </source>
</evidence>
<evidence type="ECO:0000256" key="10">
    <source>
        <dbReference type="ARBA" id="ARBA00023002"/>
    </source>
</evidence>
<dbReference type="PANTHER" id="PTHR10617:SF107">
    <property type="entry name" value="ELECTRON TRANSFER FLAVOPROTEIN-UBIQUINONE OXIDOREDUCTASE, MITOCHONDRIAL"/>
    <property type="match status" value="1"/>
</dbReference>
<evidence type="ECO:0000313" key="18">
    <source>
        <dbReference type="Proteomes" id="UP000267342"/>
    </source>
</evidence>
<comment type="subcellular location">
    <subcellularLocation>
        <location evidence="3">Membrane</location>
    </subcellularLocation>
</comment>
<evidence type="ECO:0000256" key="7">
    <source>
        <dbReference type="ARBA" id="ARBA00022827"/>
    </source>
</evidence>
<gene>
    <name evidence="17" type="ORF">ZBT109_1968</name>
</gene>
<accession>A0A348HGG2</accession>
<dbReference type="InterPro" id="IPR036188">
    <property type="entry name" value="FAD/NAD-bd_sf"/>
</dbReference>
<keyword evidence="6 15" id="KW-0479">Metal-binding</keyword>
<dbReference type="AlphaFoldDB" id="A0A348HGG2"/>
<dbReference type="PANTHER" id="PTHR10617">
    <property type="entry name" value="ELECTRON TRANSFER FLAVOPROTEIN-UBIQUINONE OXIDOREDUCTASE"/>
    <property type="match status" value="1"/>
</dbReference>
<evidence type="ECO:0000259" key="16">
    <source>
        <dbReference type="PROSITE" id="PS51379"/>
    </source>
</evidence>
<dbReference type="PROSITE" id="PS51257">
    <property type="entry name" value="PROKAR_LIPOPROTEIN"/>
    <property type="match status" value="1"/>
</dbReference>
<organism evidence="17 18">
    <name type="scientific">Zymobacter palmae</name>
    <dbReference type="NCBI Taxonomy" id="33074"/>
    <lineage>
        <taxon>Bacteria</taxon>
        <taxon>Pseudomonadati</taxon>
        <taxon>Pseudomonadota</taxon>
        <taxon>Gammaproteobacteria</taxon>
        <taxon>Oceanospirillales</taxon>
        <taxon>Halomonadaceae</taxon>
        <taxon>Zymobacter group</taxon>
        <taxon>Zymobacter</taxon>
    </lineage>
</organism>
<evidence type="ECO:0000256" key="1">
    <source>
        <dbReference type="ARBA" id="ARBA00001974"/>
    </source>
</evidence>
<feature type="domain" description="4Fe-4S ferredoxin-type" evidence="16">
    <location>
        <begin position="511"/>
        <end position="540"/>
    </location>
</feature>
<evidence type="ECO:0000256" key="13">
    <source>
        <dbReference type="ARBA" id="ARBA00023075"/>
    </source>
</evidence>
<dbReference type="FunFam" id="3.30.70.20:FF:000015">
    <property type="entry name" value="Electron transfer flavoprotein-ubiquinone oxidoreductase"/>
    <property type="match status" value="1"/>
</dbReference>
<dbReference type="Pfam" id="PF13450">
    <property type="entry name" value="NAD_binding_8"/>
    <property type="match status" value="1"/>
</dbReference>
<dbReference type="Gene3D" id="3.50.50.60">
    <property type="entry name" value="FAD/NAD(P)-binding domain"/>
    <property type="match status" value="1"/>
</dbReference>
<evidence type="ECO:0000256" key="14">
    <source>
        <dbReference type="ARBA" id="ARBA00023136"/>
    </source>
</evidence>
<keyword evidence="11 15" id="KW-0408">Iron</keyword>
<keyword evidence="14" id="KW-0472">Membrane</keyword>
<proteinExistence type="predicted"/>
<evidence type="ECO:0000256" key="11">
    <source>
        <dbReference type="ARBA" id="ARBA00023004"/>
    </source>
</evidence>
<dbReference type="Gene3D" id="3.30.9.90">
    <property type="match status" value="1"/>
</dbReference>
<evidence type="ECO:0000313" key="17">
    <source>
        <dbReference type="EMBL" id="BBG30714.1"/>
    </source>
</evidence>
<dbReference type="STRING" id="1123510.GCA_000620025_01130"/>
<dbReference type="SUPFAM" id="SSF54373">
    <property type="entry name" value="FAD-linked reductases, C-terminal domain"/>
    <property type="match status" value="1"/>
</dbReference>
<dbReference type="Gene3D" id="3.30.70.20">
    <property type="match status" value="1"/>
</dbReference>
<dbReference type="SUPFAM" id="SSF54862">
    <property type="entry name" value="4Fe-4S ferredoxins"/>
    <property type="match status" value="1"/>
</dbReference>
<keyword evidence="7 15" id="KW-0274">FAD</keyword>
<dbReference type="Pfam" id="PF21162">
    <property type="entry name" value="ETFQO_UQ-bd"/>
    <property type="match status" value="1"/>
</dbReference>
<dbReference type="InterPro" id="IPR017896">
    <property type="entry name" value="4Fe4S_Fe-S-bd"/>
</dbReference>
<name>A0A348HGG2_9GAMM</name>
<keyword evidence="18" id="KW-1185">Reference proteome</keyword>
<keyword evidence="9 15" id="KW-0249">Electron transport</keyword>
<keyword evidence="5 15" id="KW-0285">Flavoprotein</keyword>
<dbReference type="EMBL" id="AP018933">
    <property type="protein sequence ID" value="BBG30714.1"/>
    <property type="molecule type" value="Genomic_DNA"/>
</dbReference>
<dbReference type="InterPro" id="IPR040156">
    <property type="entry name" value="ETF-QO"/>
</dbReference>
<evidence type="ECO:0000256" key="12">
    <source>
        <dbReference type="ARBA" id="ARBA00023014"/>
    </source>
</evidence>
<comment type="catalytic activity">
    <reaction evidence="15">
        <text>a ubiquinone + reduced [electron-transfer flavoprotein] = a ubiquinol + oxidized [electron-transfer flavoprotein] + H(+)</text>
        <dbReference type="Rhea" id="RHEA:24052"/>
        <dbReference type="Rhea" id="RHEA-COMP:9565"/>
        <dbReference type="Rhea" id="RHEA-COMP:9566"/>
        <dbReference type="Rhea" id="RHEA-COMP:10685"/>
        <dbReference type="Rhea" id="RHEA-COMP:10686"/>
        <dbReference type="ChEBI" id="CHEBI:15378"/>
        <dbReference type="ChEBI" id="CHEBI:16389"/>
        <dbReference type="ChEBI" id="CHEBI:17976"/>
        <dbReference type="ChEBI" id="CHEBI:57692"/>
        <dbReference type="ChEBI" id="CHEBI:58307"/>
        <dbReference type="EC" id="1.5.5.1"/>
    </reaction>
</comment>
<reference evidence="17 18" key="1">
    <citation type="submission" date="2018-09" db="EMBL/GenBank/DDBJ databases">
        <title>Zymobacter palmae IAM14233 (=T109) whole genome analysis.</title>
        <authorList>
            <person name="Yanase H."/>
        </authorList>
    </citation>
    <scope>NUCLEOTIDE SEQUENCE [LARGE SCALE GENOMIC DNA]</scope>
    <source>
        <strain evidence="17 18">IAM14233</strain>
    </source>
</reference>
<dbReference type="GO" id="GO:0016020">
    <property type="term" value="C:membrane"/>
    <property type="evidence" value="ECO:0007669"/>
    <property type="project" value="UniProtKB-SubCell"/>
</dbReference>
<keyword evidence="13 15" id="KW-0830">Ubiquinone</keyword>
<evidence type="ECO:0000256" key="6">
    <source>
        <dbReference type="ARBA" id="ARBA00022723"/>
    </source>
</evidence>
<evidence type="ECO:0000256" key="5">
    <source>
        <dbReference type="ARBA" id="ARBA00022630"/>
    </source>
</evidence>
<comment type="cofactor">
    <cofactor evidence="1 15">
        <name>FAD</name>
        <dbReference type="ChEBI" id="CHEBI:57692"/>
    </cofactor>
</comment>
<dbReference type="GO" id="GO:0004174">
    <property type="term" value="F:electron-transferring-flavoprotein dehydrogenase activity"/>
    <property type="evidence" value="ECO:0007669"/>
    <property type="project" value="UniProtKB-UniRule"/>
</dbReference>
<comment type="cofactor">
    <cofactor evidence="15">
        <name>[4Fe-4S] cluster</name>
        <dbReference type="ChEBI" id="CHEBI:49883"/>
    </cofactor>
    <text evidence="15">Binds 1 [4Fe-4S] cluster.</text>
</comment>
<evidence type="ECO:0000256" key="9">
    <source>
        <dbReference type="ARBA" id="ARBA00022982"/>
    </source>
</evidence>
<dbReference type="GO" id="GO:0046872">
    <property type="term" value="F:metal ion binding"/>
    <property type="evidence" value="ECO:0007669"/>
    <property type="project" value="UniProtKB-KW"/>
</dbReference>
<keyword evidence="10 15" id="KW-0560">Oxidoreductase</keyword>
<dbReference type="GO" id="GO:0051539">
    <property type="term" value="F:4 iron, 4 sulfur cluster binding"/>
    <property type="evidence" value="ECO:0007669"/>
    <property type="project" value="UniProtKB-UniRule"/>
</dbReference>
<evidence type="ECO:0000256" key="15">
    <source>
        <dbReference type="RuleBase" id="RU366068"/>
    </source>
</evidence>
<dbReference type="EC" id="1.5.5.1" evidence="15"/>
<dbReference type="InterPro" id="IPR007859">
    <property type="entry name" value="ETF-QO/FixX_C"/>
</dbReference>
<keyword evidence="4 15" id="KW-0813">Transport</keyword>
<evidence type="ECO:0000256" key="4">
    <source>
        <dbReference type="ARBA" id="ARBA00022448"/>
    </source>
</evidence>
<evidence type="ECO:0000256" key="2">
    <source>
        <dbReference type="ARBA" id="ARBA00002819"/>
    </source>
</evidence>
<dbReference type="InterPro" id="IPR049398">
    <property type="entry name" value="ETF-QO/FixC_UQ-bd"/>
</dbReference>
<dbReference type="Proteomes" id="UP000267342">
    <property type="component" value="Chromosome"/>
</dbReference>
<dbReference type="KEGG" id="zpl:ZBT109_1968"/>
<comment type="function">
    <text evidence="2 15">Accepts electrons from ETF and reduces ubiquinone.</text>
</comment>
<sequence>MEREVMEFDVIIVGAGPAGLAAACRLRQLAKDAGCELSVAVLEKGAEIGAHILSGALLDTTALSELFPDWKERGAPVTTAVTKEKVCLLTSAKHAITVPSPFVPPSMHNHDSYVISAGDLCRWLGEQAEALGVDIFPGFAAQSLALDEEGHVKGVVTGDMGLDANEVPRDDFEPGIQLEAPLTLFAEGSRGHLGKQLIKRFALDHQRDAQHYAIGFKELWEVPAEQHRPGEITHASGWPLNGRASGGSFLYHGADRQVMVGLIVDLDYRNPHLSPFDEFQRMKHHPLFAKVLEGGTRLAYGARSITKGGLNSLPKQTFPGGMLIGCDAGTLDFSRIKGIHMAMKSGMLAAESAFEALRHEQAPARQQPTTTDIEQRFKASWAYEALSKTRSFGPALHRMGTLMGGGWNLFDQWTRGRILPTLHDRVPDYQRLRFARDCTPFAYPAPDGKLSFDRTSSVYLANTQHDERQPCHLKLTDPQVPVRVNLPLFDEPAQRYCPAGVYEIITTDDGPAFQINPANCIHCKTCDIKDPSRNITWTPPEGGSGPNYPNM</sequence>
<dbReference type="SUPFAM" id="SSF51905">
    <property type="entry name" value="FAD/NAD(P)-binding domain"/>
    <property type="match status" value="1"/>
</dbReference>
<dbReference type="PROSITE" id="PS51379">
    <property type="entry name" value="4FE4S_FER_2"/>
    <property type="match status" value="1"/>
</dbReference>
<evidence type="ECO:0000256" key="3">
    <source>
        <dbReference type="ARBA" id="ARBA00004370"/>
    </source>
</evidence>
<keyword evidence="8" id="KW-0809">Transit peptide</keyword>
<protein>
    <recommendedName>
        <fullName evidence="15">Electron transfer flavoprotein-ubiquinone oxidoreductase</fullName>
        <shortName evidence="15">ETF-QO</shortName>
        <ecNumber evidence="15">1.5.5.1</ecNumber>
    </recommendedName>
</protein>